<keyword evidence="1" id="KW-0805">Transcription regulation</keyword>
<dbReference type="SUPFAM" id="SSF53822">
    <property type="entry name" value="Periplasmic binding protein-like I"/>
    <property type="match status" value="1"/>
</dbReference>
<gene>
    <name evidence="5" type="ORF">MNBD_PLANCTO02-1952</name>
</gene>
<dbReference type="EMBL" id="UOGL01000173">
    <property type="protein sequence ID" value="VAX38275.1"/>
    <property type="molecule type" value="Genomic_DNA"/>
</dbReference>
<dbReference type="Pfam" id="PF13377">
    <property type="entry name" value="Peripla_BP_3"/>
    <property type="match status" value="1"/>
</dbReference>
<sequence length="404" mass="46250">MAKKIILQNQLIRTVSLIVTPDDSWGRGVIRGAVDFANNHAHWRLRIFPPENIRHLNKQTDWLGDGVVALIGSSAMAEKLLAFGIPVVDLDTVVLERTGKLFGHVITNDFQRAQFALDHFQEKGILNFAGYAPPSQRYSHVRMNIFQKKVEKEGLHCDMFQYKSRRHWWKLRVEEQQEFILPWLKSLPERTGVFTPDAHQARQLSETCQFNDVRIPEQIAIIAGDMDELLCSVSQPPLTSILLASQQHGFEAVQLLQRMMEGNAAPKNPIQINPLRVIPRASTDVLYLDDPLIVQAIYYIRNHACKGIDVSDVLKEVPISRRAMELKFKQLIGHTPAQEIKRVKLDKAKEMLIETKSSVDLISRVCGFSNATQFCVIFRKQFDETPLSFRKRNDLRSELKTSFD</sequence>
<dbReference type="Gene3D" id="1.10.10.60">
    <property type="entry name" value="Homeodomain-like"/>
    <property type="match status" value="1"/>
</dbReference>
<dbReference type="AlphaFoldDB" id="A0A3B1E000"/>
<organism evidence="5">
    <name type="scientific">hydrothermal vent metagenome</name>
    <dbReference type="NCBI Taxonomy" id="652676"/>
    <lineage>
        <taxon>unclassified sequences</taxon>
        <taxon>metagenomes</taxon>
        <taxon>ecological metagenomes</taxon>
    </lineage>
</organism>
<evidence type="ECO:0000256" key="1">
    <source>
        <dbReference type="ARBA" id="ARBA00023015"/>
    </source>
</evidence>
<accession>A0A3B1E000</accession>
<dbReference type="PANTHER" id="PTHR30146">
    <property type="entry name" value="LACI-RELATED TRANSCRIPTIONAL REPRESSOR"/>
    <property type="match status" value="1"/>
</dbReference>
<dbReference type="PANTHER" id="PTHR30146:SF24">
    <property type="entry name" value="XYLOSE OPERON REGULATORY PROTEIN"/>
    <property type="match status" value="1"/>
</dbReference>
<dbReference type="PROSITE" id="PS01124">
    <property type="entry name" value="HTH_ARAC_FAMILY_2"/>
    <property type="match status" value="1"/>
</dbReference>
<keyword evidence="3" id="KW-0804">Transcription</keyword>
<dbReference type="SMART" id="SM00342">
    <property type="entry name" value="HTH_ARAC"/>
    <property type="match status" value="1"/>
</dbReference>
<feature type="domain" description="HTH araC/xylS-type" evidence="4">
    <location>
        <begin position="294"/>
        <end position="392"/>
    </location>
</feature>
<keyword evidence="2" id="KW-0238">DNA-binding</keyword>
<dbReference type="InterPro" id="IPR018060">
    <property type="entry name" value="HTH_AraC"/>
</dbReference>
<evidence type="ECO:0000259" key="4">
    <source>
        <dbReference type="PROSITE" id="PS01124"/>
    </source>
</evidence>
<protein>
    <recommendedName>
        <fullName evidence="4">HTH araC/xylS-type domain-containing protein</fullName>
    </recommendedName>
</protein>
<evidence type="ECO:0000256" key="3">
    <source>
        <dbReference type="ARBA" id="ARBA00023163"/>
    </source>
</evidence>
<dbReference type="GO" id="GO:0000976">
    <property type="term" value="F:transcription cis-regulatory region binding"/>
    <property type="evidence" value="ECO:0007669"/>
    <property type="project" value="TreeGrafter"/>
</dbReference>
<dbReference type="InterPro" id="IPR028082">
    <property type="entry name" value="Peripla_BP_I"/>
</dbReference>
<dbReference type="InterPro" id="IPR046335">
    <property type="entry name" value="LacI/GalR-like_sensor"/>
</dbReference>
<dbReference type="SUPFAM" id="SSF46689">
    <property type="entry name" value="Homeodomain-like"/>
    <property type="match status" value="1"/>
</dbReference>
<reference evidence="5" key="1">
    <citation type="submission" date="2018-06" db="EMBL/GenBank/DDBJ databases">
        <authorList>
            <person name="Zhirakovskaya E."/>
        </authorList>
    </citation>
    <scope>NUCLEOTIDE SEQUENCE</scope>
</reference>
<dbReference type="Gene3D" id="3.40.50.2300">
    <property type="match status" value="2"/>
</dbReference>
<name>A0A3B1E000_9ZZZZ</name>
<evidence type="ECO:0000313" key="5">
    <source>
        <dbReference type="EMBL" id="VAX38275.1"/>
    </source>
</evidence>
<dbReference type="Pfam" id="PF12833">
    <property type="entry name" value="HTH_18"/>
    <property type="match status" value="1"/>
</dbReference>
<dbReference type="InterPro" id="IPR009057">
    <property type="entry name" value="Homeodomain-like_sf"/>
</dbReference>
<proteinExistence type="predicted"/>
<dbReference type="GO" id="GO:0003700">
    <property type="term" value="F:DNA-binding transcription factor activity"/>
    <property type="evidence" value="ECO:0007669"/>
    <property type="project" value="InterPro"/>
</dbReference>
<evidence type="ECO:0000256" key="2">
    <source>
        <dbReference type="ARBA" id="ARBA00023125"/>
    </source>
</evidence>